<proteinExistence type="predicted"/>
<keyword evidence="3" id="KW-0238">DNA-binding</keyword>
<dbReference type="GO" id="GO:0007059">
    <property type="term" value="P:chromosome segregation"/>
    <property type="evidence" value="ECO:0007669"/>
    <property type="project" value="UniProtKB-KW"/>
</dbReference>
<evidence type="ECO:0000256" key="3">
    <source>
        <dbReference type="ARBA" id="ARBA00023125"/>
    </source>
</evidence>
<dbReference type="PANTHER" id="PTHR30349:SF81">
    <property type="entry name" value="TYROSINE RECOMBINASE XERC"/>
    <property type="match status" value="1"/>
</dbReference>
<evidence type="ECO:0000313" key="7">
    <source>
        <dbReference type="Proteomes" id="UP000004848"/>
    </source>
</evidence>
<dbReference type="RefSeq" id="WP_006939171.1">
    <property type="nucleotide sequence ID" value="NZ_AAUW01000024.1"/>
</dbReference>
<keyword evidence="1" id="KW-0159">Chromosome partition</keyword>
<dbReference type="Gene3D" id="1.10.443.10">
    <property type="entry name" value="Intergrase catalytic core"/>
    <property type="match status" value="1"/>
</dbReference>
<evidence type="ECO:0000256" key="2">
    <source>
        <dbReference type="ARBA" id="ARBA00022908"/>
    </source>
</evidence>
<dbReference type="GO" id="GO:0003677">
    <property type="term" value="F:DNA binding"/>
    <property type="evidence" value="ECO:0007669"/>
    <property type="project" value="UniProtKB-KW"/>
</dbReference>
<dbReference type="SUPFAM" id="SSF56349">
    <property type="entry name" value="DNA breaking-rejoining enzymes"/>
    <property type="match status" value="1"/>
</dbReference>
<evidence type="ECO:0000256" key="4">
    <source>
        <dbReference type="ARBA" id="ARBA00023172"/>
    </source>
</evidence>
<feature type="domain" description="Tyr recombinase" evidence="5">
    <location>
        <begin position="196"/>
        <end position="407"/>
    </location>
</feature>
<dbReference type="InterPro" id="IPR010998">
    <property type="entry name" value="Integrase_recombinase_N"/>
</dbReference>
<evidence type="ECO:0000259" key="5">
    <source>
        <dbReference type="PROSITE" id="PS51898"/>
    </source>
</evidence>
<dbReference type="AlphaFoldDB" id="A0P1R7"/>
<dbReference type="InterPro" id="IPR002104">
    <property type="entry name" value="Integrase_catalytic"/>
</dbReference>
<dbReference type="GO" id="GO:0006310">
    <property type="term" value="P:DNA recombination"/>
    <property type="evidence" value="ECO:0007669"/>
    <property type="project" value="UniProtKB-KW"/>
</dbReference>
<keyword evidence="4" id="KW-0233">DNA recombination</keyword>
<dbReference type="Pfam" id="PF00589">
    <property type="entry name" value="Phage_integrase"/>
    <property type="match status" value="1"/>
</dbReference>
<dbReference type="SUPFAM" id="SSF47823">
    <property type="entry name" value="lambda integrase-like, N-terminal domain"/>
    <property type="match status" value="1"/>
</dbReference>
<dbReference type="PROSITE" id="PS51898">
    <property type="entry name" value="TYR_RECOMBINASE"/>
    <property type="match status" value="1"/>
</dbReference>
<dbReference type="InterPro" id="IPR050090">
    <property type="entry name" value="Tyrosine_recombinase_XerCD"/>
</dbReference>
<evidence type="ECO:0000313" key="6">
    <source>
        <dbReference type="EMBL" id="EAV40993.1"/>
    </source>
</evidence>
<sequence>MPDIPPPSPSASLDESAARKTEALDSLAAILPALAGPERTDQLVALLSEEDIATLRHLAQEGIGENSLRALTSDCSYLEGWCLAATGEPLPWPAPVPLILKFIAHHLWDPERRKTDPAHGIPEDVALALEDLKLLRKAKGGGAHRAPHAVTTVQRRLASWSTLHRWRGLQGAFSAPDVRSAMRLANRVSSRPRARKSRRAVTADLLEQLLATCNGTDYAAPSLVDLRDKALLLIGFASGGRRRSELAGLRLSQIVWEDPLPADPIDPGSLLLPAASLQLGRTKTEDASDDNAVLLIGRPVEALRTWLEAAPIVEGAVFRAIDRWGNVKARGLTPQSVNAILKSRCALAGLDPAEFSAHGLRSGFLTEAANRDIPIQDAMQQSRHRSLAQASSYYNDAGRSRHRSARMLG</sequence>
<dbReference type="CDD" id="cd00799">
    <property type="entry name" value="INT_Cre_C"/>
    <property type="match status" value="1"/>
</dbReference>
<reference evidence="6 7" key="1">
    <citation type="submission" date="2006-05" db="EMBL/GenBank/DDBJ databases">
        <authorList>
            <person name="King G."/>
            <person name="Ferriera S."/>
            <person name="Johnson J."/>
            <person name="Kravitz S."/>
            <person name="Beeson K."/>
            <person name="Sutton G."/>
            <person name="Rogers Y.-H."/>
            <person name="Friedman R."/>
            <person name="Frazier M."/>
            <person name="Venter J.C."/>
        </authorList>
    </citation>
    <scope>NUCLEOTIDE SEQUENCE [LARGE SCALE GENOMIC DNA]</scope>
    <source>
        <strain evidence="7">ATCC 25650 / DSM 13394 / JCM 20685 / NBRC 16684 / NCIMB 2208 / IAM 12614 / B1</strain>
    </source>
</reference>
<gene>
    <name evidence="6" type="ORF">SIAM614_29726</name>
</gene>
<dbReference type="Gene3D" id="1.10.150.130">
    <property type="match status" value="1"/>
</dbReference>
<comment type="caution">
    <text evidence="6">The sequence shown here is derived from an EMBL/GenBank/DDBJ whole genome shotgun (WGS) entry which is preliminary data.</text>
</comment>
<dbReference type="InterPro" id="IPR013762">
    <property type="entry name" value="Integrase-like_cat_sf"/>
</dbReference>
<dbReference type="GO" id="GO:0015074">
    <property type="term" value="P:DNA integration"/>
    <property type="evidence" value="ECO:0007669"/>
    <property type="project" value="UniProtKB-KW"/>
</dbReference>
<evidence type="ECO:0000256" key="1">
    <source>
        <dbReference type="ARBA" id="ARBA00022829"/>
    </source>
</evidence>
<dbReference type="InterPro" id="IPR011010">
    <property type="entry name" value="DNA_brk_join_enz"/>
</dbReference>
<keyword evidence="2" id="KW-0229">DNA integration</keyword>
<dbReference type="EMBL" id="AAUW01000024">
    <property type="protein sequence ID" value="EAV40993.1"/>
    <property type="molecule type" value="Genomic_DNA"/>
</dbReference>
<dbReference type="OrthoDB" id="5513193at2"/>
<accession>A0P1R7</accession>
<dbReference type="PANTHER" id="PTHR30349">
    <property type="entry name" value="PHAGE INTEGRASE-RELATED"/>
    <property type="match status" value="1"/>
</dbReference>
<dbReference type="GeneID" id="68849379"/>
<protein>
    <submittedName>
        <fullName evidence="6">Possible integrase-like protein</fullName>
    </submittedName>
</protein>
<dbReference type="Proteomes" id="UP000004848">
    <property type="component" value="Unassembled WGS sequence"/>
</dbReference>
<name>A0P1R7_ROSAI</name>
<dbReference type="eggNOG" id="COG0582">
    <property type="taxonomic scope" value="Bacteria"/>
</dbReference>
<organism evidence="6 7">
    <name type="scientific">Roseibium aggregatum (strain ATCC 25650 / DSM 13394 / JCM 20685 / NBRC 16684 / NCIMB 2208 / IAM 12614 / B1)</name>
    <name type="common">Stappia aggregata</name>
    <dbReference type="NCBI Taxonomy" id="384765"/>
    <lineage>
        <taxon>Bacteria</taxon>
        <taxon>Pseudomonadati</taxon>
        <taxon>Pseudomonadota</taxon>
        <taxon>Alphaproteobacteria</taxon>
        <taxon>Hyphomicrobiales</taxon>
        <taxon>Stappiaceae</taxon>
        <taxon>Roseibium</taxon>
    </lineage>
</organism>